<accession>A0AAV9HER4</accession>
<evidence type="ECO:0000256" key="1">
    <source>
        <dbReference type="ARBA" id="ARBA00001003"/>
    </source>
</evidence>
<keyword evidence="5" id="KW-0472">Membrane</keyword>
<reference evidence="15" key="2">
    <citation type="submission" date="2023-06" db="EMBL/GenBank/DDBJ databases">
        <authorList>
            <consortium name="Lawrence Berkeley National Laboratory"/>
            <person name="Mondo S.J."/>
            <person name="Hensen N."/>
            <person name="Bonometti L."/>
            <person name="Westerberg I."/>
            <person name="Brannstrom I.O."/>
            <person name="Guillou S."/>
            <person name="Cros-Aarteil S."/>
            <person name="Calhoun S."/>
            <person name="Haridas S."/>
            <person name="Kuo A."/>
            <person name="Pangilinan J."/>
            <person name="Riley R."/>
            <person name="Labutti K."/>
            <person name="Andreopoulos B."/>
            <person name="Lipzen A."/>
            <person name="Chen C."/>
            <person name="Yanf M."/>
            <person name="Daum C."/>
            <person name="Ng V."/>
            <person name="Clum A."/>
            <person name="Steindorff A."/>
            <person name="Ohm R."/>
            <person name="Martin F."/>
            <person name="Silar P."/>
            <person name="Natvig D."/>
            <person name="Lalanne C."/>
            <person name="Gautier V."/>
            <person name="Ament-Velasquez S.L."/>
            <person name="Kruys A."/>
            <person name="Hutchinson M.I."/>
            <person name="Powell A.J."/>
            <person name="Barry K."/>
            <person name="Miller A.N."/>
            <person name="Grigoriev I.V."/>
            <person name="Debuchy R."/>
            <person name="Gladieux P."/>
            <person name="Thoren M.H."/>
            <person name="Johannesson H."/>
        </authorList>
    </citation>
    <scope>NUCLEOTIDE SEQUENCE</scope>
    <source>
        <strain evidence="15">PSN324</strain>
    </source>
</reference>
<dbReference type="InterPro" id="IPR033124">
    <property type="entry name" value="Ser_caboxypep_his_AS"/>
</dbReference>
<dbReference type="AlphaFoldDB" id="A0AAV9HER4"/>
<keyword evidence="16" id="KW-1185">Reference proteome</keyword>
<keyword evidence="9 14" id="KW-0378">Hydrolase</keyword>
<dbReference type="PANTHER" id="PTHR11802">
    <property type="entry name" value="SERINE PROTEASE FAMILY S10 SERINE CARBOXYPEPTIDASE"/>
    <property type="match status" value="1"/>
</dbReference>
<keyword evidence="7 14" id="KW-0645">Protease</keyword>
<name>A0AAV9HER4_9PEZI</name>
<dbReference type="PROSITE" id="PS00131">
    <property type="entry name" value="CARBOXYPEPT_SER_SER"/>
    <property type="match status" value="1"/>
</dbReference>
<evidence type="ECO:0000256" key="9">
    <source>
        <dbReference type="ARBA" id="ARBA00022801"/>
    </source>
</evidence>
<comment type="subcellular location">
    <subcellularLocation>
        <location evidence="2">Cell membrane</location>
        <topology evidence="2">Lipid-anchor</topology>
        <topology evidence="2">GPI-anchor</topology>
    </subcellularLocation>
</comment>
<evidence type="ECO:0000256" key="3">
    <source>
        <dbReference type="ARBA" id="ARBA00009431"/>
    </source>
</evidence>
<evidence type="ECO:0000256" key="10">
    <source>
        <dbReference type="ARBA" id="ARBA00023026"/>
    </source>
</evidence>
<keyword evidence="10" id="KW-0843">Virulence</keyword>
<protein>
    <recommendedName>
        <fullName evidence="14">Carboxypeptidase</fullName>
        <ecNumber evidence="14">3.4.16.-</ecNumber>
    </recommendedName>
</protein>
<comment type="function">
    <text evidence="13">Extracellular serine carboxypeptidase that contributes to pathogenicity.</text>
</comment>
<dbReference type="PANTHER" id="PTHR11802:SF189">
    <property type="entry name" value="CARBOXYPEPTIDASE"/>
    <property type="match status" value="1"/>
</dbReference>
<comment type="similarity">
    <text evidence="3 14">Belongs to the peptidase S10 family.</text>
</comment>
<comment type="caution">
    <text evidence="15">The sequence shown here is derived from an EMBL/GenBank/DDBJ whole genome shotgun (WGS) entry which is preliminary data.</text>
</comment>
<proteinExistence type="inferred from homology"/>
<evidence type="ECO:0000256" key="6">
    <source>
        <dbReference type="ARBA" id="ARBA00022645"/>
    </source>
</evidence>
<dbReference type="SUPFAM" id="SSF53474">
    <property type="entry name" value="alpha/beta-Hydrolases"/>
    <property type="match status" value="1"/>
</dbReference>
<dbReference type="Pfam" id="PF00450">
    <property type="entry name" value="Peptidase_S10"/>
    <property type="match status" value="1"/>
</dbReference>
<evidence type="ECO:0000256" key="4">
    <source>
        <dbReference type="ARBA" id="ARBA00022475"/>
    </source>
</evidence>
<evidence type="ECO:0000256" key="8">
    <source>
        <dbReference type="ARBA" id="ARBA00022729"/>
    </source>
</evidence>
<dbReference type="PRINTS" id="PR00724">
    <property type="entry name" value="CRBOXYPTASEC"/>
</dbReference>
<comment type="catalytic activity">
    <reaction evidence="1">
        <text>Preferential release of a C-terminal arginine or lysine residue.</text>
        <dbReference type="EC" id="3.4.16.6"/>
    </reaction>
</comment>
<evidence type="ECO:0000313" key="15">
    <source>
        <dbReference type="EMBL" id="KAK4459168.1"/>
    </source>
</evidence>
<keyword evidence="12" id="KW-0449">Lipoprotein</keyword>
<dbReference type="InterPro" id="IPR001563">
    <property type="entry name" value="Peptidase_S10"/>
</dbReference>
<dbReference type="GO" id="GO:0006508">
    <property type="term" value="P:proteolysis"/>
    <property type="evidence" value="ECO:0007669"/>
    <property type="project" value="UniProtKB-KW"/>
</dbReference>
<evidence type="ECO:0000313" key="16">
    <source>
        <dbReference type="Proteomes" id="UP001321749"/>
    </source>
</evidence>
<keyword evidence="6 14" id="KW-0121">Carboxypeptidase</keyword>
<keyword evidence="5" id="KW-0336">GPI-anchor</keyword>
<dbReference type="PROSITE" id="PS00560">
    <property type="entry name" value="CARBOXYPEPT_SER_HIS"/>
    <property type="match status" value="1"/>
</dbReference>
<dbReference type="GO" id="GO:0098552">
    <property type="term" value="C:side of membrane"/>
    <property type="evidence" value="ECO:0007669"/>
    <property type="project" value="UniProtKB-KW"/>
</dbReference>
<evidence type="ECO:0000256" key="5">
    <source>
        <dbReference type="ARBA" id="ARBA00022622"/>
    </source>
</evidence>
<dbReference type="GO" id="GO:0004185">
    <property type="term" value="F:serine-type carboxypeptidase activity"/>
    <property type="evidence" value="ECO:0007669"/>
    <property type="project" value="UniProtKB-UniRule"/>
</dbReference>
<evidence type="ECO:0000256" key="14">
    <source>
        <dbReference type="RuleBase" id="RU361156"/>
    </source>
</evidence>
<dbReference type="Proteomes" id="UP001321749">
    <property type="component" value="Unassembled WGS sequence"/>
</dbReference>
<sequence>MVRPSSFVPAIGVVTQTVQAASVQSRHLTTVRSLLDSDVSLSYKETRLCETTPGVKSYTGYVNIPASTSGQPYDIHTFFWFFESRKDPANAPLSLWLQGGPGAPSVVAALGENGPCRVSSNSKDTELNPWSWNNEVNMLYIDQPVQTGFSYDKLIQGIVDETNLPYNITPVDKFETLPELNSTTLLGTFPSQDPKMTANTTTTAARAAWEFMQIWMKEFPAYKPRTNKFSIWSESYGGHYGPTFADFFTSQTARIPTAIPLELDTVGIVNGCIDILTQMPFYPVMAYNNTYGLQVINETEYDAAVASFPECKQLVERCRALAEEKDPFATGAVDEVNKACIGASQFCFGKMWTGVRERGKNVFDITANVPGSFPPKYAGGFLNTEEVQLELGVPLNFSGLSAAANQAYERTGDFVLGRNLAILGELLDKGVKVALMYGDADYQCNWYGGEAVSLAINSTKHSSRFRRAGYVPIETSKDHTGGYVRQAGNLSFSRVLDAGHEAPWYQPETAYRIFQRIMSNTDVATGSRSTAGGKGGDCYATPPELASVAQIRNQIPDHGVSECYLWDIFETCTKEQETMLRNGTAITRDFVMVGYKRADGTEFFYQ</sequence>
<dbReference type="InterPro" id="IPR029058">
    <property type="entry name" value="AB_hydrolase_fold"/>
</dbReference>
<dbReference type="InterPro" id="IPR018202">
    <property type="entry name" value="Ser_caboxypep_ser_AS"/>
</dbReference>
<dbReference type="EMBL" id="MU865044">
    <property type="protein sequence ID" value="KAK4459168.1"/>
    <property type="molecule type" value="Genomic_DNA"/>
</dbReference>
<organism evidence="15 16">
    <name type="scientific">Cladorrhinum samala</name>
    <dbReference type="NCBI Taxonomy" id="585594"/>
    <lineage>
        <taxon>Eukaryota</taxon>
        <taxon>Fungi</taxon>
        <taxon>Dikarya</taxon>
        <taxon>Ascomycota</taxon>
        <taxon>Pezizomycotina</taxon>
        <taxon>Sordariomycetes</taxon>
        <taxon>Sordariomycetidae</taxon>
        <taxon>Sordariales</taxon>
        <taxon>Podosporaceae</taxon>
        <taxon>Cladorrhinum</taxon>
    </lineage>
</organism>
<evidence type="ECO:0000256" key="13">
    <source>
        <dbReference type="ARBA" id="ARBA00037356"/>
    </source>
</evidence>
<keyword evidence="8" id="KW-0732">Signal</keyword>
<evidence type="ECO:0000256" key="12">
    <source>
        <dbReference type="ARBA" id="ARBA00023288"/>
    </source>
</evidence>
<dbReference type="GO" id="GO:0005886">
    <property type="term" value="C:plasma membrane"/>
    <property type="evidence" value="ECO:0007669"/>
    <property type="project" value="UniProtKB-SubCell"/>
</dbReference>
<keyword evidence="4" id="KW-1003">Cell membrane</keyword>
<reference evidence="15" key="1">
    <citation type="journal article" date="2023" name="Mol. Phylogenet. Evol.">
        <title>Genome-scale phylogeny and comparative genomics of the fungal order Sordariales.</title>
        <authorList>
            <person name="Hensen N."/>
            <person name="Bonometti L."/>
            <person name="Westerberg I."/>
            <person name="Brannstrom I.O."/>
            <person name="Guillou S."/>
            <person name="Cros-Aarteil S."/>
            <person name="Calhoun S."/>
            <person name="Haridas S."/>
            <person name="Kuo A."/>
            <person name="Mondo S."/>
            <person name="Pangilinan J."/>
            <person name="Riley R."/>
            <person name="LaButti K."/>
            <person name="Andreopoulos B."/>
            <person name="Lipzen A."/>
            <person name="Chen C."/>
            <person name="Yan M."/>
            <person name="Daum C."/>
            <person name="Ng V."/>
            <person name="Clum A."/>
            <person name="Steindorff A."/>
            <person name="Ohm R.A."/>
            <person name="Martin F."/>
            <person name="Silar P."/>
            <person name="Natvig D.O."/>
            <person name="Lalanne C."/>
            <person name="Gautier V."/>
            <person name="Ament-Velasquez S.L."/>
            <person name="Kruys A."/>
            <person name="Hutchinson M.I."/>
            <person name="Powell A.J."/>
            <person name="Barry K."/>
            <person name="Miller A.N."/>
            <person name="Grigoriev I.V."/>
            <person name="Debuchy R."/>
            <person name="Gladieux P."/>
            <person name="Hiltunen Thoren M."/>
            <person name="Johannesson H."/>
        </authorList>
    </citation>
    <scope>NUCLEOTIDE SEQUENCE</scope>
    <source>
        <strain evidence="15">PSN324</strain>
    </source>
</reference>
<evidence type="ECO:0000256" key="7">
    <source>
        <dbReference type="ARBA" id="ARBA00022670"/>
    </source>
</evidence>
<evidence type="ECO:0000256" key="2">
    <source>
        <dbReference type="ARBA" id="ARBA00004609"/>
    </source>
</evidence>
<gene>
    <name evidence="15" type="ORF">QBC42DRAFT_312391</name>
</gene>
<dbReference type="EC" id="3.4.16.-" evidence="14"/>
<dbReference type="GO" id="GO:0000324">
    <property type="term" value="C:fungal-type vacuole"/>
    <property type="evidence" value="ECO:0007669"/>
    <property type="project" value="TreeGrafter"/>
</dbReference>
<keyword evidence="11" id="KW-0325">Glycoprotein</keyword>
<dbReference type="Gene3D" id="3.40.50.1820">
    <property type="entry name" value="alpha/beta hydrolase"/>
    <property type="match status" value="1"/>
</dbReference>
<evidence type="ECO:0000256" key="11">
    <source>
        <dbReference type="ARBA" id="ARBA00023180"/>
    </source>
</evidence>